<dbReference type="InterPro" id="IPR003598">
    <property type="entry name" value="Ig_sub2"/>
</dbReference>
<evidence type="ECO:0000259" key="4">
    <source>
        <dbReference type="PROSITE" id="PS50835"/>
    </source>
</evidence>
<dbReference type="WBParaSite" id="PDA_v2.g19222.t1">
    <property type="protein sequence ID" value="PDA_v2.g19222.t1"/>
    <property type="gene ID" value="PDA_v2.g19222"/>
</dbReference>
<dbReference type="InterPro" id="IPR003599">
    <property type="entry name" value="Ig_sub"/>
</dbReference>
<dbReference type="Pfam" id="PF07679">
    <property type="entry name" value="I-set"/>
    <property type="match status" value="2"/>
</dbReference>
<dbReference type="InterPro" id="IPR013098">
    <property type="entry name" value="Ig_I-set"/>
</dbReference>
<dbReference type="PANTHER" id="PTHR47633">
    <property type="entry name" value="IMMUNOGLOBULIN"/>
    <property type="match status" value="1"/>
</dbReference>
<dbReference type="SUPFAM" id="SSF48726">
    <property type="entry name" value="Immunoglobulin"/>
    <property type="match status" value="2"/>
</dbReference>
<dbReference type="PROSITE" id="PS50835">
    <property type="entry name" value="IG_LIKE"/>
    <property type="match status" value="2"/>
</dbReference>
<dbReference type="Gene3D" id="2.60.40.10">
    <property type="entry name" value="Immunoglobulins"/>
    <property type="match status" value="2"/>
</dbReference>
<sequence>MYEKISKFFVTNSPAPPQTPIGPSAPFFLKELRHQPMKAGEKAIFEARVVGVPVPTVEWLKNGKRLDNYRIKTEYDSATGICALIIPQLFAEDLAEYSVKASNTIGSTTSSAKVLEKQEFEKWFENEQKNVTKDRKQKMQQQIQQQQNQGQQQQRFQPLQNQRNFAQRQMERNHYLSSNYGSDSELGGWGISESETEPELAGYNNRGGNNSSVGVPGSPPIFKTELKGLKLTEGTDAILQCNVLGNPKPRVTWFKNGRPLSSNGNQRIVMSFRGSLALLKISSVTPDDSGEYVLLSDNPYGKVSFKTVTLIDVV</sequence>
<feature type="compositionally biased region" description="Low complexity" evidence="3">
    <location>
        <begin position="139"/>
        <end position="158"/>
    </location>
</feature>
<dbReference type="InterPro" id="IPR036179">
    <property type="entry name" value="Ig-like_dom_sf"/>
</dbReference>
<accession>A0A914PMI4</accession>
<protein>
    <submittedName>
        <fullName evidence="6">Ig-like domain-containing protein</fullName>
    </submittedName>
</protein>
<proteinExistence type="inferred from homology"/>
<keyword evidence="2" id="KW-0393">Immunoglobulin domain</keyword>
<keyword evidence="5" id="KW-1185">Reference proteome</keyword>
<evidence type="ECO:0000256" key="1">
    <source>
        <dbReference type="ARBA" id="ARBA00006692"/>
    </source>
</evidence>
<evidence type="ECO:0000313" key="6">
    <source>
        <dbReference type="WBParaSite" id="PDA_v2.g19222.t1"/>
    </source>
</evidence>
<evidence type="ECO:0000313" key="5">
    <source>
        <dbReference type="Proteomes" id="UP000887578"/>
    </source>
</evidence>
<dbReference type="Proteomes" id="UP000887578">
    <property type="component" value="Unplaced"/>
</dbReference>
<dbReference type="AlphaFoldDB" id="A0A914PMI4"/>
<dbReference type="PANTHER" id="PTHR47633:SF4">
    <property type="entry name" value="MYOPALLADIN ISOFORM X1"/>
    <property type="match status" value="1"/>
</dbReference>
<dbReference type="InterPro" id="IPR007110">
    <property type="entry name" value="Ig-like_dom"/>
</dbReference>
<dbReference type="SMART" id="SM00408">
    <property type="entry name" value="IGc2"/>
    <property type="match status" value="2"/>
</dbReference>
<reference evidence="6" key="1">
    <citation type="submission" date="2022-11" db="UniProtKB">
        <authorList>
            <consortium name="WormBaseParasite"/>
        </authorList>
    </citation>
    <scope>IDENTIFICATION</scope>
</reference>
<feature type="domain" description="Ig-like" evidence="4">
    <location>
        <begin position="26"/>
        <end position="115"/>
    </location>
</feature>
<dbReference type="FunFam" id="2.60.40.10:FF:000080">
    <property type="entry name" value="Myosin light chain kinase, smooth muscle"/>
    <property type="match status" value="2"/>
</dbReference>
<name>A0A914PMI4_9BILA</name>
<evidence type="ECO:0000256" key="2">
    <source>
        <dbReference type="ARBA" id="ARBA00023319"/>
    </source>
</evidence>
<organism evidence="5 6">
    <name type="scientific">Panagrolaimus davidi</name>
    <dbReference type="NCBI Taxonomy" id="227884"/>
    <lineage>
        <taxon>Eukaryota</taxon>
        <taxon>Metazoa</taxon>
        <taxon>Ecdysozoa</taxon>
        <taxon>Nematoda</taxon>
        <taxon>Chromadorea</taxon>
        <taxon>Rhabditida</taxon>
        <taxon>Tylenchina</taxon>
        <taxon>Panagrolaimomorpha</taxon>
        <taxon>Panagrolaimoidea</taxon>
        <taxon>Panagrolaimidae</taxon>
        <taxon>Panagrolaimus</taxon>
    </lineage>
</organism>
<dbReference type="SMART" id="SM00409">
    <property type="entry name" value="IG"/>
    <property type="match status" value="2"/>
</dbReference>
<feature type="region of interest" description="Disordered" evidence="3">
    <location>
        <begin position="130"/>
        <end position="158"/>
    </location>
</feature>
<feature type="region of interest" description="Disordered" evidence="3">
    <location>
        <begin position="197"/>
        <end position="219"/>
    </location>
</feature>
<dbReference type="InterPro" id="IPR013783">
    <property type="entry name" value="Ig-like_fold"/>
</dbReference>
<comment type="similarity">
    <text evidence="1">Belongs to the protein kinase superfamily. CAMK Ser/Thr protein kinase family.</text>
</comment>
<feature type="compositionally biased region" description="Low complexity" evidence="3">
    <location>
        <begin position="204"/>
        <end position="216"/>
    </location>
</feature>
<evidence type="ECO:0000256" key="3">
    <source>
        <dbReference type="SAM" id="MobiDB-lite"/>
    </source>
</evidence>
<feature type="domain" description="Ig-like" evidence="4">
    <location>
        <begin position="219"/>
        <end position="309"/>
    </location>
</feature>